<dbReference type="SUPFAM" id="SSF53335">
    <property type="entry name" value="S-adenosyl-L-methionine-dependent methyltransferases"/>
    <property type="match status" value="1"/>
</dbReference>
<keyword evidence="2" id="KW-0489">Methyltransferase</keyword>
<keyword evidence="2" id="KW-0830">Ubiquinone</keyword>
<dbReference type="EMBL" id="FNKO01000001">
    <property type="protein sequence ID" value="SDQ31917.1"/>
    <property type="molecule type" value="Genomic_DNA"/>
</dbReference>
<dbReference type="GO" id="GO:0032259">
    <property type="term" value="P:methylation"/>
    <property type="evidence" value="ECO:0007669"/>
    <property type="project" value="UniProtKB-KW"/>
</dbReference>
<name>A0A1H0ZWU1_9ACTN</name>
<feature type="compositionally biased region" description="Basic residues" evidence="1">
    <location>
        <begin position="15"/>
        <end position="26"/>
    </location>
</feature>
<dbReference type="PANTHER" id="PTHR43861:SF1">
    <property type="entry name" value="TRANS-ACONITATE 2-METHYLTRANSFERASE"/>
    <property type="match status" value="1"/>
</dbReference>
<proteinExistence type="predicted"/>
<dbReference type="AlphaFoldDB" id="A0A1H0ZWU1"/>
<accession>A0A1H0ZWU1</accession>
<keyword evidence="3" id="KW-1185">Reference proteome</keyword>
<dbReference type="InterPro" id="IPR029063">
    <property type="entry name" value="SAM-dependent_MTases_sf"/>
</dbReference>
<gene>
    <name evidence="2" type="ORF">SAMN04489718_1288</name>
</gene>
<protein>
    <submittedName>
        <fullName evidence="2">Ubiquinone/menaquinone biosynthesis C-methylase UbiE</fullName>
    </submittedName>
</protein>
<dbReference type="Gene3D" id="3.40.50.150">
    <property type="entry name" value="Vaccinia Virus protein VP39"/>
    <property type="match status" value="1"/>
</dbReference>
<feature type="compositionally biased region" description="Basic and acidic residues" evidence="1">
    <location>
        <begin position="1"/>
        <end position="14"/>
    </location>
</feature>
<dbReference type="RefSeq" id="WP_245695639.1">
    <property type="nucleotide sequence ID" value="NZ_FNKO01000001.1"/>
</dbReference>
<reference evidence="3" key="1">
    <citation type="submission" date="2016-10" db="EMBL/GenBank/DDBJ databases">
        <authorList>
            <person name="Varghese N."/>
            <person name="Submissions S."/>
        </authorList>
    </citation>
    <scope>NUCLEOTIDE SEQUENCE [LARGE SCALE GENOMIC DNA]</scope>
    <source>
        <strain evidence="3">DSM 45459</strain>
    </source>
</reference>
<dbReference type="CDD" id="cd02440">
    <property type="entry name" value="AdoMet_MTases"/>
    <property type="match status" value="1"/>
</dbReference>
<dbReference type="Pfam" id="PF01209">
    <property type="entry name" value="Ubie_methyltran"/>
    <property type="match status" value="1"/>
</dbReference>
<dbReference type="STRING" id="995062.SAMN04489718_1288"/>
<organism evidence="2 3">
    <name type="scientific">Actinopolyspora saharensis</name>
    <dbReference type="NCBI Taxonomy" id="995062"/>
    <lineage>
        <taxon>Bacteria</taxon>
        <taxon>Bacillati</taxon>
        <taxon>Actinomycetota</taxon>
        <taxon>Actinomycetes</taxon>
        <taxon>Actinopolysporales</taxon>
        <taxon>Actinopolysporaceae</taxon>
        <taxon>Actinopolyspora</taxon>
    </lineage>
</organism>
<sequence>MARESRGRGDERNPGRWRVRSRRKQARPAGGDRSGYPVLGGFERAAGRYDLLVGFSPGYHGALLRSAARLRLPDGGRGLRLLDAGCGTGASTAALLRVAPHARIVAVDASAAMLRRARRKNWPTTVEFVHACLDELDQAGVRGPFDGVLASYLLRNLPAPERGVRLLRGLLAPGAPLALHEFSVRGRPSSRLVWTVVCWAVIIPLGRVVTGRSGLYRYLWRSVLEFDSVPELVGRMRRNGFHDVRVGAMPGWQRGIVHTVLGRRPPREQN</sequence>
<evidence type="ECO:0000313" key="2">
    <source>
        <dbReference type="EMBL" id="SDQ31917.1"/>
    </source>
</evidence>
<dbReference type="PANTHER" id="PTHR43861">
    <property type="entry name" value="TRANS-ACONITATE 2-METHYLTRANSFERASE-RELATED"/>
    <property type="match status" value="1"/>
</dbReference>
<evidence type="ECO:0000313" key="3">
    <source>
        <dbReference type="Proteomes" id="UP000199301"/>
    </source>
</evidence>
<keyword evidence="2" id="KW-0808">Transferase</keyword>
<feature type="region of interest" description="Disordered" evidence="1">
    <location>
        <begin position="1"/>
        <end position="34"/>
    </location>
</feature>
<dbReference type="GO" id="GO:0008168">
    <property type="term" value="F:methyltransferase activity"/>
    <property type="evidence" value="ECO:0007669"/>
    <property type="project" value="UniProtKB-KW"/>
</dbReference>
<dbReference type="Proteomes" id="UP000199301">
    <property type="component" value="Unassembled WGS sequence"/>
</dbReference>
<evidence type="ECO:0000256" key="1">
    <source>
        <dbReference type="SAM" id="MobiDB-lite"/>
    </source>
</evidence>